<keyword evidence="1" id="KW-1133">Transmembrane helix</keyword>
<sequence>MGVLSFGTDLWDPSNRFQTSWLLSPWLLFACRALIASAPRPPPGIYALATRFVSIIYRCSSPDHSCGSVTRSFSFFTILTFWGVAFYFLVAALHTATYALRGANRSTLDTLPRPLQALHSLFYTSVVVYPFVVTIVYWAALYRGRRFDTRLSAWENITQHGLNSAFALFEIIVPRTATPPWIHLLWLILVLALYLGLAYLTYATQGFYVYSFLDHEWAGSRGIVAGYIIGIAVASVVIFSAVWGLIRLRLWVTETKLRMDGMTAKQQRLSRQADFEMSA</sequence>
<keyword evidence="3" id="KW-1185">Reference proteome</keyword>
<protein>
    <recommendedName>
        <fullName evidence="4">FAR-17a/AIG1-like protein</fullName>
    </recommendedName>
</protein>
<proteinExistence type="predicted"/>
<dbReference type="PANTHER" id="PTHR12242:SF1">
    <property type="entry name" value="MYND-TYPE DOMAIN-CONTAINING PROTEIN"/>
    <property type="match status" value="1"/>
</dbReference>
<dbReference type="Proteomes" id="UP000029964">
    <property type="component" value="Unassembled WGS sequence"/>
</dbReference>
<feature type="transmembrane region" description="Helical" evidence="1">
    <location>
        <begin position="222"/>
        <end position="246"/>
    </location>
</feature>
<keyword evidence="1" id="KW-0472">Membrane</keyword>
<dbReference type="EMBL" id="JPKY01000048">
    <property type="protein sequence ID" value="KFH44421.1"/>
    <property type="molecule type" value="Genomic_DNA"/>
</dbReference>
<dbReference type="PANTHER" id="PTHR12242">
    <property type="entry name" value="OS02G0130600 PROTEIN-RELATED"/>
    <property type="match status" value="1"/>
</dbReference>
<evidence type="ECO:0000256" key="1">
    <source>
        <dbReference type="SAM" id="Phobius"/>
    </source>
</evidence>
<evidence type="ECO:0008006" key="4">
    <source>
        <dbReference type="Google" id="ProtNLM"/>
    </source>
</evidence>
<keyword evidence="1" id="KW-0812">Transmembrane</keyword>
<dbReference type="AlphaFoldDB" id="A0A086T4Y9"/>
<evidence type="ECO:0000313" key="3">
    <source>
        <dbReference type="Proteomes" id="UP000029964"/>
    </source>
</evidence>
<evidence type="ECO:0000313" key="2">
    <source>
        <dbReference type="EMBL" id="KFH44421.1"/>
    </source>
</evidence>
<dbReference type="GO" id="GO:0016020">
    <property type="term" value="C:membrane"/>
    <property type="evidence" value="ECO:0007669"/>
    <property type="project" value="TreeGrafter"/>
</dbReference>
<dbReference type="STRING" id="857340.A0A086T4Y9"/>
<dbReference type="OrthoDB" id="419711at2759"/>
<dbReference type="HOGENOM" id="CLU_062880_0_0_1"/>
<feature type="transmembrane region" description="Helical" evidence="1">
    <location>
        <begin position="184"/>
        <end position="202"/>
    </location>
</feature>
<name>A0A086T4Y9_HAPC1</name>
<feature type="transmembrane region" description="Helical" evidence="1">
    <location>
        <begin position="73"/>
        <end position="100"/>
    </location>
</feature>
<reference evidence="3" key="1">
    <citation type="journal article" date="2014" name="Genome Announc.">
        <title>Genome sequence and annotation of Acremonium chrysogenum, producer of the beta-lactam antibiotic cephalosporin C.</title>
        <authorList>
            <person name="Terfehr D."/>
            <person name="Dahlmann T.A."/>
            <person name="Specht T."/>
            <person name="Zadra I."/>
            <person name="Kuernsteiner H."/>
            <person name="Kueck U."/>
        </authorList>
    </citation>
    <scope>NUCLEOTIDE SEQUENCE [LARGE SCALE GENOMIC DNA]</scope>
    <source>
        <strain evidence="3">ATCC 11550 / CBS 779.69 / DSM 880 / IAM 14645 / JCM 23072 / IMI 49137</strain>
    </source>
</reference>
<gene>
    <name evidence="2" type="ORF">ACRE_047850</name>
</gene>
<feature type="transmembrane region" description="Helical" evidence="1">
    <location>
        <begin position="120"/>
        <end position="142"/>
    </location>
</feature>
<comment type="caution">
    <text evidence="2">The sequence shown here is derived from an EMBL/GenBank/DDBJ whole genome shotgun (WGS) entry which is preliminary data.</text>
</comment>
<accession>A0A086T4Y9</accession>
<organism evidence="2 3">
    <name type="scientific">Hapsidospora chrysogenum (strain ATCC 11550 / CBS 779.69 / DSM 880 / IAM 14645 / JCM 23072 / IMI 49137)</name>
    <name type="common">Acremonium chrysogenum</name>
    <dbReference type="NCBI Taxonomy" id="857340"/>
    <lineage>
        <taxon>Eukaryota</taxon>
        <taxon>Fungi</taxon>
        <taxon>Dikarya</taxon>
        <taxon>Ascomycota</taxon>
        <taxon>Pezizomycotina</taxon>
        <taxon>Sordariomycetes</taxon>
        <taxon>Hypocreomycetidae</taxon>
        <taxon>Hypocreales</taxon>
        <taxon>Bionectriaceae</taxon>
        <taxon>Hapsidospora</taxon>
    </lineage>
</organism>